<feature type="compositionally biased region" description="Polar residues" evidence="1">
    <location>
        <begin position="106"/>
        <end position="115"/>
    </location>
</feature>
<dbReference type="Proteomes" id="UP001430193">
    <property type="component" value="Unassembled WGS sequence"/>
</dbReference>
<gene>
    <name evidence="2" type="ORF">ISS99_07645</name>
</gene>
<feature type="region of interest" description="Disordered" evidence="1">
    <location>
        <begin position="95"/>
        <end position="125"/>
    </location>
</feature>
<evidence type="ECO:0000313" key="2">
    <source>
        <dbReference type="EMBL" id="MBM7129394.1"/>
    </source>
</evidence>
<organism evidence="2 3">
    <name type="scientific">Dyella mobilis</name>
    <dbReference type="NCBI Taxonomy" id="1849582"/>
    <lineage>
        <taxon>Bacteria</taxon>
        <taxon>Pseudomonadati</taxon>
        <taxon>Pseudomonadota</taxon>
        <taxon>Gammaproteobacteria</taxon>
        <taxon>Lysobacterales</taxon>
        <taxon>Rhodanobacteraceae</taxon>
        <taxon>Dyella</taxon>
    </lineage>
</organism>
<feature type="compositionally biased region" description="Polar residues" evidence="1">
    <location>
        <begin position="209"/>
        <end position="218"/>
    </location>
</feature>
<accession>A0ABS2KEM7</accession>
<proteinExistence type="predicted"/>
<dbReference type="Pfam" id="PF13730">
    <property type="entry name" value="HTH_36"/>
    <property type="match status" value="1"/>
</dbReference>
<feature type="region of interest" description="Disordered" evidence="1">
    <location>
        <begin position="196"/>
        <end position="234"/>
    </location>
</feature>
<dbReference type="EMBL" id="JADIKF010000038">
    <property type="protein sequence ID" value="MBM7129394.1"/>
    <property type="molecule type" value="Genomic_DNA"/>
</dbReference>
<comment type="caution">
    <text evidence="2">The sequence shown here is derived from an EMBL/GenBank/DDBJ whole genome shotgun (WGS) entry which is preliminary data.</text>
</comment>
<protein>
    <submittedName>
        <fullName evidence="2">Helix-turn-helix domain-containing protein</fullName>
    </submittedName>
</protein>
<feature type="compositionally biased region" description="Basic and acidic residues" evidence="1">
    <location>
        <begin position="95"/>
        <end position="105"/>
    </location>
</feature>
<keyword evidence="3" id="KW-1185">Reference proteome</keyword>
<evidence type="ECO:0000256" key="1">
    <source>
        <dbReference type="SAM" id="MobiDB-lite"/>
    </source>
</evidence>
<reference evidence="2" key="1">
    <citation type="submission" date="2020-10" db="EMBL/GenBank/DDBJ databases">
        <title>Phylogeny of dyella-like bacteria.</title>
        <authorList>
            <person name="Fu J."/>
        </authorList>
    </citation>
    <scope>NUCLEOTIDE SEQUENCE</scope>
    <source>
        <strain evidence="2">DHON07</strain>
    </source>
</reference>
<dbReference type="RefSeq" id="WP_284343774.1">
    <property type="nucleotide sequence ID" value="NZ_BSOC01000003.1"/>
</dbReference>
<sequence length="234" mass="26750">MSNAVMNACWPLQMPPTPKAVLISLADKANEVGYCWPSLTTICDRTCFGRTAVIDAIKWLEAHGALRADRSNRYKTSYTVTPAAYAPSELVRETDDEVRQADTNHQEPSLTTTKSNHQRKRAPNMSGTRFDEFWTAYPVKTEKRQCAELWLSENLDQYADAILVDISAKRESDKRWLGGYVPNARTYLNQERWNDPVQPQQQHARRPSVTDQFTNAHYESSREEELPESLRSPA</sequence>
<name>A0ABS2KEM7_9GAMM</name>
<evidence type="ECO:0000313" key="3">
    <source>
        <dbReference type="Proteomes" id="UP001430193"/>
    </source>
</evidence>